<organism evidence="2 3">
    <name type="scientific">Actinocrispum wychmicini</name>
    <dbReference type="NCBI Taxonomy" id="1213861"/>
    <lineage>
        <taxon>Bacteria</taxon>
        <taxon>Bacillati</taxon>
        <taxon>Actinomycetota</taxon>
        <taxon>Actinomycetes</taxon>
        <taxon>Pseudonocardiales</taxon>
        <taxon>Pseudonocardiaceae</taxon>
        <taxon>Actinocrispum</taxon>
    </lineage>
</organism>
<evidence type="ECO:0000256" key="1">
    <source>
        <dbReference type="SAM" id="MobiDB-lite"/>
    </source>
</evidence>
<dbReference type="AlphaFoldDB" id="A0A4R2IXP3"/>
<protein>
    <submittedName>
        <fullName evidence="2">Uncharacterized protein</fullName>
    </submittedName>
</protein>
<dbReference type="Proteomes" id="UP000295680">
    <property type="component" value="Unassembled WGS sequence"/>
</dbReference>
<gene>
    <name evidence="2" type="ORF">EV192_11458</name>
</gene>
<proteinExistence type="predicted"/>
<comment type="caution">
    <text evidence="2">The sequence shown here is derived from an EMBL/GenBank/DDBJ whole genome shotgun (WGS) entry which is preliminary data.</text>
</comment>
<sequence>MTKIHPPTSSNPNRSLSPSSSWCSQRSNIKYTGRQAWARTSAGRPTPVEHWITSAPRAHEPLIDERTFRRAQPSRSSQGGDHALPT</sequence>
<feature type="compositionally biased region" description="Basic and acidic residues" evidence="1">
    <location>
        <begin position="57"/>
        <end position="68"/>
    </location>
</feature>
<evidence type="ECO:0000313" key="3">
    <source>
        <dbReference type="Proteomes" id="UP000295680"/>
    </source>
</evidence>
<accession>A0A4R2IXP3</accession>
<keyword evidence="3" id="KW-1185">Reference proteome</keyword>
<name>A0A4R2IXP3_9PSEU</name>
<feature type="region of interest" description="Disordered" evidence="1">
    <location>
        <begin position="1"/>
        <end position="24"/>
    </location>
</feature>
<feature type="region of interest" description="Disordered" evidence="1">
    <location>
        <begin position="37"/>
        <end position="86"/>
    </location>
</feature>
<evidence type="ECO:0000313" key="2">
    <source>
        <dbReference type="EMBL" id="TCO49692.1"/>
    </source>
</evidence>
<dbReference type="EMBL" id="SLWS01000014">
    <property type="protein sequence ID" value="TCO49692.1"/>
    <property type="molecule type" value="Genomic_DNA"/>
</dbReference>
<reference evidence="2 3" key="1">
    <citation type="submission" date="2019-03" db="EMBL/GenBank/DDBJ databases">
        <title>Genomic Encyclopedia of Type Strains, Phase IV (KMG-IV): sequencing the most valuable type-strain genomes for metagenomic binning, comparative biology and taxonomic classification.</title>
        <authorList>
            <person name="Goeker M."/>
        </authorList>
    </citation>
    <scope>NUCLEOTIDE SEQUENCE [LARGE SCALE GENOMIC DNA]</scope>
    <source>
        <strain evidence="2 3">DSM 45934</strain>
    </source>
</reference>